<gene>
    <name evidence="4" type="ORF">DFR28_1049</name>
</gene>
<dbReference type="Pfam" id="PF00440">
    <property type="entry name" value="TetR_N"/>
    <property type="match status" value="1"/>
</dbReference>
<dbReference type="PROSITE" id="PS50977">
    <property type="entry name" value="HTH_TETR_2"/>
    <property type="match status" value="1"/>
</dbReference>
<dbReference type="PRINTS" id="PR00455">
    <property type="entry name" value="HTHTETR"/>
</dbReference>
<dbReference type="PANTHER" id="PTHR43479">
    <property type="entry name" value="ACREF/ENVCD OPERON REPRESSOR-RELATED"/>
    <property type="match status" value="1"/>
</dbReference>
<dbReference type="OrthoDB" id="5705802at2"/>
<evidence type="ECO:0000259" key="3">
    <source>
        <dbReference type="PROSITE" id="PS50977"/>
    </source>
</evidence>
<name>A0A395JHD6_9GAMM</name>
<dbReference type="PROSITE" id="PS01081">
    <property type="entry name" value="HTH_TETR_1"/>
    <property type="match status" value="1"/>
</dbReference>
<evidence type="ECO:0000256" key="2">
    <source>
        <dbReference type="PROSITE-ProRule" id="PRU00335"/>
    </source>
</evidence>
<dbReference type="InterPro" id="IPR023772">
    <property type="entry name" value="DNA-bd_HTH_TetR-type_CS"/>
</dbReference>
<feature type="DNA-binding region" description="H-T-H motif" evidence="2">
    <location>
        <begin position="34"/>
        <end position="53"/>
    </location>
</feature>
<comment type="caution">
    <text evidence="4">The sequence shown here is derived from an EMBL/GenBank/DDBJ whole genome shotgun (WGS) entry which is preliminary data.</text>
</comment>
<reference evidence="4 5" key="1">
    <citation type="submission" date="2018-06" db="EMBL/GenBank/DDBJ databases">
        <title>Genomic Encyclopedia of Type Strains, Phase IV (KMG-IV): sequencing the most valuable type-strain genomes for metagenomic binning, comparative biology and taxonomic classification.</title>
        <authorList>
            <person name="Goeker M."/>
        </authorList>
    </citation>
    <scope>NUCLEOTIDE SEQUENCE [LARGE SCALE GENOMIC DNA]</scope>
    <source>
        <strain evidence="4 5">DSM 24032</strain>
    </source>
</reference>
<evidence type="ECO:0000313" key="4">
    <source>
        <dbReference type="EMBL" id="RBP49083.1"/>
    </source>
</evidence>
<evidence type="ECO:0000256" key="1">
    <source>
        <dbReference type="ARBA" id="ARBA00023125"/>
    </source>
</evidence>
<sequence>MKQLPTQQRALRKRQALIDAAEQEFSESGFEVATAKSIAARAGVAVGTFYQYFDNKHDILREIAEQGFAELHARIPLLDLQLADGSRDRIVSLFSETLDFVYQYHARRPELHRVLEQRRVVDADLSEIMCRGEGVLRARVLQFVQSFNTPHAEIVASNLFAMAEGLVHRHVFEPNQHNPQQVIQIGAEMLSSYFLTHYPQ</sequence>
<dbReference type="InterPro" id="IPR001647">
    <property type="entry name" value="HTH_TetR"/>
</dbReference>
<organism evidence="4 5">
    <name type="scientific">Arenicella xantha</name>
    <dbReference type="NCBI Taxonomy" id="644221"/>
    <lineage>
        <taxon>Bacteria</taxon>
        <taxon>Pseudomonadati</taxon>
        <taxon>Pseudomonadota</taxon>
        <taxon>Gammaproteobacteria</taxon>
        <taxon>Arenicellales</taxon>
        <taxon>Arenicellaceae</taxon>
        <taxon>Arenicella</taxon>
    </lineage>
</organism>
<dbReference type="InterPro" id="IPR050624">
    <property type="entry name" value="HTH-type_Tx_Regulator"/>
</dbReference>
<dbReference type="GO" id="GO:0003677">
    <property type="term" value="F:DNA binding"/>
    <property type="evidence" value="ECO:0007669"/>
    <property type="project" value="UniProtKB-UniRule"/>
</dbReference>
<dbReference type="InParanoid" id="A0A395JHD6"/>
<dbReference type="AlphaFoldDB" id="A0A395JHD6"/>
<dbReference type="RefSeq" id="WP_113954955.1">
    <property type="nucleotide sequence ID" value="NZ_QNRT01000004.1"/>
</dbReference>
<feature type="domain" description="HTH tetR-type" evidence="3">
    <location>
        <begin position="11"/>
        <end position="71"/>
    </location>
</feature>
<proteinExistence type="predicted"/>
<accession>A0A395JHD6</accession>
<dbReference type="SUPFAM" id="SSF46689">
    <property type="entry name" value="Homeodomain-like"/>
    <property type="match status" value="1"/>
</dbReference>
<keyword evidence="5" id="KW-1185">Reference proteome</keyword>
<keyword evidence="1 2" id="KW-0238">DNA-binding</keyword>
<protein>
    <submittedName>
        <fullName evidence="4">TetR family transcriptional regulator</fullName>
    </submittedName>
</protein>
<dbReference type="EMBL" id="QNRT01000004">
    <property type="protein sequence ID" value="RBP49083.1"/>
    <property type="molecule type" value="Genomic_DNA"/>
</dbReference>
<dbReference type="Proteomes" id="UP000253083">
    <property type="component" value="Unassembled WGS sequence"/>
</dbReference>
<dbReference type="PANTHER" id="PTHR43479:SF11">
    <property type="entry name" value="ACREF_ENVCD OPERON REPRESSOR-RELATED"/>
    <property type="match status" value="1"/>
</dbReference>
<dbReference type="Gene3D" id="1.10.357.10">
    <property type="entry name" value="Tetracycline Repressor, domain 2"/>
    <property type="match status" value="1"/>
</dbReference>
<dbReference type="InterPro" id="IPR009057">
    <property type="entry name" value="Homeodomain-like_sf"/>
</dbReference>
<evidence type="ECO:0000313" key="5">
    <source>
        <dbReference type="Proteomes" id="UP000253083"/>
    </source>
</evidence>